<dbReference type="Pfam" id="PF13503">
    <property type="entry name" value="DUF4123"/>
    <property type="match status" value="1"/>
</dbReference>
<reference evidence="2" key="1">
    <citation type="submission" date="2016-09" db="EMBL/GenBank/DDBJ databases">
        <title>The Complete Genome of Burkholderia sprentiae wsm5005.</title>
        <authorList>
            <person name="De Meyer S."/>
            <person name="Wang P."/>
            <person name="Terpolilli J."/>
        </authorList>
    </citation>
    <scope>NUCLEOTIDE SEQUENCE [LARGE SCALE GENOMIC DNA]</scope>
    <source>
        <strain evidence="2">WSM5005</strain>
    </source>
</reference>
<evidence type="ECO:0000313" key="2">
    <source>
        <dbReference type="EMBL" id="APA88788.1"/>
    </source>
</evidence>
<dbReference type="InterPro" id="IPR025391">
    <property type="entry name" value="DUF4123"/>
</dbReference>
<feature type="domain" description="DUF4123" evidence="1">
    <location>
        <begin position="29"/>
        <end position="157"/>
    </location>
</feature>
<keyword evidence="3" id="KW-1185">Reference proteome</keyword>
<organism evidence="2 3">
    <name type="scientific">Paraburkholderia sprentiae WSM5005</name>
    <dbReference type="NCBI Taxonomy" id="754502"/>
    <lineage>
        <taxon>Bacteria</taxon>
        <taxon>Pseudomonadati</taxon>
        <taxon>Pseudomonadota</taxon>
        <taxon>Betaproteobacteria</taxon>
        <taxon>Burkholderiales</taxon>
        <taxon>Burkholderiaceae</taxon>
        <taxon>Paraburkholderia</taxon>
    </lineage>
</organism>
<proteinExistence type="predicted"/>
<sequence>MSLTRNDPLLDRFRDQYAAYKAAHPQLKLYALIDYAAMSGKWRYPLSDIIGTMPRVPLYGDTGLDDLAATGPFLIACPEPAGVEPLRVLRSLLSLAKRDNRFVSWLWTTHEVEPLVGHLQTLLHAWLGPDGEDAWFFFHQPAYLPVLHRTLPEETRRYMFGVCLAWWCLDYREALVELPGENLRIPTAWEAFPMPGNVVDALYHAGAPTQVRAWLQRARPEVLDNEVHSNEQLQQLAPLIEQAFGYGVTDKVDQGVYAAAGLLYGRQYDDHPALKAVLTQFGSGKTTLVDAYAALGDGVWQEVATTARQRAVEAAALAHQAKLRERGYVSMRLKVVNDTEIWRRKMELVPPSDSYLSSANLGEVDARGYEPTGIEIASARVPVPGTRVSVKWFGPMGESSDNAVVTGELPRAEGEGLAIVTFARNWRVYVSMHAEEPKPPVRPWW</sequence>
<dbReference type="Proteomes" id="UP000179860">
    <property type="component" value="Chromosome 2"/>
</dbReference>
<protein>
    <submittedName>
        <fullName evidence="2">DUF4123 domain-containing protein</fullName>
    </submittedName>
</protein>
<name>A0A1I9YRH1_9BURK</name>
<evidence type="ECO:0000259" key="1">
    <source>
        <dbReference type="Pfam" id="PF13503"/>
    </source>
</evidence>
<evidence type="ECO:0000313" key="3">
    <source>
        <dbReference type="Proteomes" id="UP000179860"/>
    </source>
</evidence>
<dbReference type="OrthoDB" id="8970700at2"/>
<dbReference type="EMBL" id="CP017562">
    <property type="protein sequence ID" value="APA88788.1"/>
    <property type="molecule type" value="Genomic_DNA"/>
</dbReference>
<dbReference type="KEGG" id="pspw:BJG93_26180"/>
<reference evidence="2" key="2">
    <citation type="submission" date="2021-06" db="EMBL/GenBank/DDBJ databases">
        <authorList>
            <person name="Rogers T.H."/>
            <person name="Ramsay J.P."/>
            <person name="Wang P."/>
            <person name="Terpolilli J."/>
        </authorList>
    </citation>
    <scope>NUCLEOTIDE SEQUENCE [LARGE SCALE GENOMIC DNA]</scope>
    <source>
        <strain evidence="2">WSM5005</strain>
    </source>
</reference>
<dbReference type="STRING" id="754502.BJG93_26180"/>
<accession>A0A1I9YRH1</accession>
<gene>
    <name evidence="2" type="ORF">BJG93_26180</name>
</gene>
<dbReference type="AlphaFoldDB" id="A0A1I9YRH1"/>